<dbReference type="InterPro" id="IPR038282">
    <property type="entry name" value="DUF2267_sf"/>
</dbReference>
<evidence type="ECO:0000313" key="1">
    <source>
        <dbReference type="EMBL" id="OJH35998.1"/>
    </source>
</evidence>
<dbReference type="AlphaFoldDB" id="A0A1L9B157"/>
<reference evidence="2" key="1">
    <citation type="submission" date="2016-11" db="EMBL/GenBank/DDBJ databases">
        <authorList>
            <person name="Shukria A."/>
            <person name="Stevens D.C."/>
        </authorList>
    </citation>
    <scope>NUCLEOTIDE SEQUENCE [LARGE SCALE GENOMIC DNA]</scope>
    <source>
        <strain evidence="2">Cbfe23</strain>
    </source>
</reference>
<protein>
    <recommendedName>
        <fullName evidence="3">DUF2267 domain-containing protein</fullName>
    </recommendedName>
</protein>
<accession>A0A1L9B157</accession>
<keyword evidence="2" id="KW-1185">Reference proteome</keyword>
<dbReference type="Pfam" id="PF10025">
    <property type="entry name" value="DUF2267"/>
    <property type="match status" value="1"/>
</dbReference>
<evidence type="ECO:0000313" key="2">
    <source>
        <dbReference type="Proteomes" id="UP000182229"/>
    </source>
</evidence>
<organism evidence="1 2">
    <name type="scientific">Cystobacter ferrugineus</name>
    <dbReference type="NCBI Taxonomy" id="83449"/>
    <lineage>
        <taxon>Bacteria</taxon>
        <taxon>Pseudomonadati</taxon>
        <taxon>Myxococcota</taxon>
        <taxon>Myxococcia</taxon>
        <taxon>Myxococcales</taxon>
        <taxon>Cystobacterineae</taxon>
        <taxon>Archangiaceae</taxon>
        <taxon>Cystobacter</taxon>
    </lineage>
</organism>
<proteinExistence type="predicted"/>
<dbReference type="EMBL" id="MPIN01000012">
    <property type="protein sequence ID" value="OJH35998.1"/>
    <property type="molecule type" value="Genomic_DNA"/>
</dbReference>
<dbReference type="STRING" id="83449.BON30_35960"/>
<dbReference type="Proteomes" id="UP000182229">
    <property type="component" value="Unassembled WGS sequence"/>
</dbReference>
<sequence length="150" mass="17076">MMHTQQTESWSGEGVGTSAESFLARINREVPEYPPTDAAEAVICALCERLPGGLVQEMREQFPESLRELFQHCWKERSANARKFDKDDFYLDVAEHLQVDAEQVRLVLHVVFASIHSQITERLAERIAREMPPNVAGTWDAARRAADLPR</sequence>
<dbReference type="OrthoDB" id="5381930at2"/>
<comment type="caution">
    <text evidence="1">The sequence shown here is derived from an EMBL/GenBank/DDBJ whole genome shotgun (WGS) entry which is preliminary data.</text>
</comment>
<gene>
    <name evidence="1" type="ORF">BON30_35960</name>
</gene>
<dbReference type="RefSeq" id="WP_071903024.1">
    <property type="nucleotide sequence ID" value="NZ_MPIN01000012.1"/>
</dbReference>
<evidence type="ECO:0008006" key="3">
    <source>
        <dbReference type="Google" id="ProtNLM"/>
    </source>
</evidence>
<dbReference type="InterPro" id="IPR018727">
    <property type="entry name" value="DUF2267"/>
</dbReference>
<reference evidence="1 2" key="2">
    <citation type="submission" date="2016-12" db="EMBL/GenBank/DDBJ databases">
        <title>Draft Genome Sequence of Cystobacter ferrugineus Strain Cbfe23.</title>
        <authorList>
            <person name="Akbar S."/>
            <person name="Dowd S.E."/>
            <person name="Stevens D.C."/>
        </authorList>
    </citation>
    <scope>NUCLEOTIDE SEQUENCE [LARGE SCALE GENOMIC DNA]</scope>
    <source>
        <strain evidence="1 2">Cbfe23</strain>
    </source>
</reference>
<name>A0A1L9B157_9BACT</name>
<dbReference type="Gene3D" id="1.10.490.110">
    <property type="entry name" value="Uncharacterized conserved protein DUF2267"/>
    <property type="match status" value="1"/>
</dbReference>